<dbReference type="InterPro" id="IPR002524">
    <property type="entry name" value="Cation_efflux"/>
</dbReference>
<feature type="domain" description="Cation efflux protein transmembrane" evidence="8">
    <location>
        <begin position="52"/>
        <end position="243"/>
    </location>
</feature>
<dbReference type="Gene3D" id="1.20.1510.10">
    <property type="entry name" value="Cation efflux protein transmembrane domain"/>
    <property type="match status" value="1"/>
</dbReference>
<dbReference type="EMBL" id="CAAHFH010000003">
    <property type="protein sequence ID" value="VGO22917.1"/>
    <property type="molecule type" value="Genomic_DNA"/>
</dbReference>
<organism evidence="10 11">
    <name type="scientific">Pontiella sulfatireligans</name>
    <dbReference type="NCBI Taxonomy" id="2750658"/>
    <lineage>
        <taxon>Bacteria</taxon>
        <taxon>Pseudomonadati</taxon>
        <taxon>Kiritimatiellota</taxon>
        <taxon>Kiritimatiellia</taxon>
        <taxon>Kiritimatiellales</taxon>
        <taxon>Pontiellaceae</taxon>
        <taxon>Pontiella</taxon>
    </lineage>
</organism>
<dbReference type="Pfam" id="PF01545">
    <property type="entry name" value="Cation_efflux"/>
    <property type="match status" value="1"/>
</dbReference>
<dbReference type="InterPro" id="IPR058533">
    <property type="entry name" value="Cation_efflux_TM"/>
</dbReference>
<comment type="similarity">
    <text evidence="2">Belongs to the cation diffusion facilitator (CDF) transporter (TC 2.A.4) family.</text>
</comment>
<dbReference type="NCBIfam" id="TIGR01297">
    <property type="entry name" value="CDF"/>
    <property type="match status" value="1"/>
</dbReference>
<protein>
    <submittedName>
        <fullName evidence="10">Ferrous-iron efflux pump FieF</fullName>
    </submittedName>
</protein>
<dbReference type="InterPro" id="IPR036837">
    <property type="entry name" value="Cation_efflux_CTD_sf"/>
</dbReference>
<evidence type="ECO:0000256" key="7">
    <source>
        <dbReference type="SAM" id="Phobius"/>
    </source>
</evidence>
<keyword evidence="11" id="KW-1185">Reference proteome</keyword>
<dbReference type="InterPro" id="IPR027470">
    <property type="entry name" value="Cation_efflux_CTD"/>
</dbReference>
<dbReference type="PANTHER" id="PTHR43840:SF15">
    <property type="entry name" value="MITOCHONDRIAL METAL TRANSPORTER 1-RELATED"/>
    <property type="match status" value="1"/>
</dbReference>
<evidence type="ECO:0000256" key="2">
    <source>
        <dbReference type="ARBA" id="ARBA00008114"/>
    </source>
</evidence>
<reference evidence="10 11" key="1">
    <citation type="submission" date="2019-04" db="EMBL/GenBank/DDBJ databases">
        <authorList>
            <person name="Van Vliet M D."/>
        </authorList>
    </citation>
    <scope>NUCLEOTIDE SEQUENCE [LARGE SCALE GENOMIC DNA]</scope>
    <source>
        <strain evidence="10 11">F21</strain>
    </source>
</reference>
<dbReference type="Pfam" id="PF16916">
    <property type="entry name" value="ZT_dimer"/>
    <property type="match status" value="1"/>
</dbReference>
<dbReference type="GO" id="GO:0016020">
    <property type="term" value="C:membrane"/>
    <property type="evidence" value="ECO:0007669"/>
    <property type="project" value="UniProtKB-SubCell"/>
</dbReference>
<evidence type="ECO:0000313" key="11">
    <source>
        <dbReference type="Proteomes" id="UP000346198"/>
    </source>
</evidence>
<dbReference type="SUPFAM" id="SSF160240">
    <property type="entry name" value="Cation efflux protein cytoplasmic domain-like"/>
    <property type="match status" value="1"/>
</dbReference>
<feature type="transmembrane region" description="Helical" evidence="7">
    <location>
        <begin position="45"/>
        <end position="63"/>
    </location>
</feature>
<evidence type="ECO:0000256" key="4">
    <source>
        <dbReference type="ARBA" id="ARBA00022692"/>
    </source>
</evidence>
<dbReference type="RefSeq" id="WP_136064842.1">
    <property type="nucleotide sequence ID" value="NZ_CAAHFH010000003.1"/>
</dbReference>
<dbReference type="GO" id="GO:0008324">
    <property type="term" value="F:monoatomic cation transmembrane transporter activity"/>
    <property type="evidence" value="ECO:0007669"/>
    <property type="project" value="InterPro"/>
</dbReference>
<accession>A0A6C2UUW8</accession>
<dbReference type="SUPFAM" id="SSF161111">
    <property type="entry name" value="Cation efflux protein transmembrane domain-like"/>
    <property type="match status" value="1"/>
</dbReference>
<feature type="transmembrane region" description="Helical" evidence="7">
    <location>
        <begin position="193"/>
        <end position="212"/>
    </location>
</feature>
<dbReference type="PANTHER" id="PTHR43840">
    <property type="entry name" value="MITOCHONDRIAL METAL TRANSPORTER 1-RELATED"/>
    <property type="match status" value="1"/>
</dbReference>
<evidence type="ECO:0000256" key="6">
    <source>
        <dbReference type="ARBA" id="ARBA00023136"/>
    </source>
</evidence>
<gene>
    <name evidence="10" type="primary">fieF</name>
    <name evidence="10" type="ORF">SCARR_05014</name>
</gene>
<keyword evidence="4 7" id="KW-0812">Transmembrane</keyword>
<feature type="transmembrane region" description="Helical" evidence="7">
    <location>
        <begin position="152"/>
        <end position="172"/>
    </location>
</feature>
<evidence type="ECO:0000259" key="8">
    <source>
        <dbReference type="Pfam" id="PF01545"/>
    </source>
</evidence>
<name>A0A6C2UUW8_9BACT</name>
<feature type="transmembrane region" description="Helical" evidence="7">
    <location>
        <begin position="218"/>
        <end position="235"/>
    </location>
</feature>
<feature type="domain" description="Cation efflux protein cytoplasmic" evidence="9">
    <location>
        <begin position="247"/>
        <end position="322"/>
    </location>
</feature>
<dbReference type="FunFam" id="1.20.1510.10:FF:000006">
    <property type="entry name" value="Divalent cation efflux transporter"/>
    <property type="match status" value="1"/>
</dbReference>
<sequence length="424" mass="45944">MQTNEKNRAGNEKLCTMPCPAMSFLLRKVLDPETPPDGHENRTRLGMLAGWTSTVLSALLALAKGWLGLVSGSVSMIADATNNLTDMGSSLVIALGFQWSRKPRDEEHPFGHGRIEAVATLILAVALIIVGAEVAKSGLGRLIAPKPVEAPAWLLVAVGVTVAVKTWMAVFARRLAKLSKSQVLEADAWNHTFDIICTLMVVVALVSSRMGWGAVDGWTALAVAAFILYTGLTYAREAIDILLGKRPDPSEVRDICRAVASVAGVMGSHEIMVHQYGDVKMVSFHIEVDAKMSLVDAHAVSEEAEHAVEKRLGWRAVAHLDPVDRSHPLFDELNDMLHLFIQEEDGLVDVHDLRAEGVAPPFKVSFDLVTNMETHHDEYGAIYERCLKAVGKAFFGRVGQAAIGIEAAVESAPMARKCFNVPAS</sequence>
<feature type="transmembrane region" description="Helical" evidence="7">
    <location>
        <begin position="113"/>
        <end position="132"/>
    </location>
</feature>
<dbReference type="InterPro" id="IPR050291">
    <property type="entry name" value="CDF_Transporter"/>
</dbReference>
<comment type="subcellular location">
    <subcellularLocation>
        <location evidence="1">Membrane</location>
        <topology evidence="1">Multi-pass membrane protein</topology>
    </subcellularLocation>
</comment>
<dbReference type="AlphaFoldDB" id="A0A6C2UUW8"/>
<keyword evidence="6 7" id="KW-0472">Membrane</keyword>
<evidence type="ECO:0000256" key="1">
    <source>
        <dbReference type="ARBA" id="ARBA00004141"/>
    </source>
</evidence>
<evidence type="ECO:0000256" key="5">
    <source>
        <dbReference type="ARBA" id="ARBA00022989"/>
    </source>
</evidence>
<evidence type="ECO:0000259" key="9">
    <source>
        <dbReference type="Pfam" id="PF16916"/>
    </source>
</evidence>
<dbReference type="InterPro" id="IPR027469">
    <property type="entry name" value="Cation_efflux_TMD_sf"/>
</dbReference>
<keyword evidence="5 7" id="KW-1133">Transmembrane helix</keyword>
<dbReference type="Proteomes" id="UP000346198">
    <property type="component" value="Unassembled WGS sequence"/>
</dbReference>
<dbReference type="Gene3D" id="3.30.70.1350">
    <property type="entry name" value="Cation efflux protein, cytoplasmic domain"/>
    <property type="match status" value="1"/>
</dbReference>
<proteinExistence type="inferred from homology"/>
<evidence type="ECO:0000256" key="3">
    <source>
        <dbReference type="ARBA" id="ARBA00022448"/>
    </source>
</evidence>
<evidence type="ECO:0000313" key="10">
    <source>
        <dbReference type="EMBL" id="VGO22917.1"/>
    </source>
</evidence>
<keyword evidence="3" id="KW-0813">Transport</keyword>